<dbReference type="SUPFAM" id="SSF48452">
    <property type="entry name" value="TPR-like"/>
    <property type="match status" value="1"/>
</dbReference>
<dbReference type="InterPro" id="IPR011990">
    <property type="entry name" value="TPR-like_helical_dom_sf"/>
</dbReference>
<protein>
    <recommendedName>
        <fullName evidence="2">Tetratricopeptide repeat-containing protein</fullName>
    </recommendedName>
</protein>
<name>A0A450YQS6_9GAMM</name>
<evidence type="ECO:0000313" key="1">
    <source>
        <dbReference type="EMBL" id="VFK43875.1"/>
    </source>
</evidence>
<organism evidence="1">
    <name type="scientific">Candidatus Kentrum sp. TC</name>
    <dbReference type="NCBI Taxonomy" id="2126339"/>
    <lineage>
        <taxon>Bacteria</taxon>
        <taxon>Pseudomonadati</taxon>
        <taxon>Pseudomonadota</taxon>
        <taxon>Gammaproteobacteria</taxon>
        <taxon>Candidatus Kentrum</taxon>
    </lineage>
</organism>
<reference evidence="1" key="1">
    <citation type="submission" date="2019-02" db="EMBL/GenBank/DDBJ databases">
        <authorList>
            <person name="Gruber-Vodicka R. H."/>
            <person name="Seah K. B. B."/>
        </authorList>
    </citation>
    <scope>NUCLEOTIDE SEQUENCE</scope>
    <source>
        <strain evidence="1">BECK_BZ125</strain>
    </source>
</reference>
<proteinExistence type="predicted"/>
<dbReference type="AlphaFoldDB" id="A0A450YQS6"/>
<accession>A0A450YQS6</accession>
<dbReference type="EMBL" id="CAADFT010000029">
    <property type="protein sequence ID" value="VFK43875.1"/>
    <property type="molecule type" value="Genomic_DNA"/>
</dbReference>
<gene>
    <name evidence="1" type="ORF">BECKTC1821E_GA0114239_102914</name>
</gene>
<evidence type="ECO:0008006" key="2">
    <source>
        <dbReference type="Google" id="ProtNLM"/>
    </source>
</evidence>
<dbReference type="Gene3D" id="1.25.40.10">
    <property type="entry name" value="Tetratricopeptide repeat domain"/>
    <property type="match status" value="1"/>
</dbReference>
<sequence length="728" mass="83633">MEKNNQLQQVSQRADRLFAKRSFAAAQKEFKRILSLSPNKDIRNKIQVCERELLLQRRKDQIKKGRRLEKKGDLASALDCFTRAATIQTEPWLEDRIIQLHQRLESSRVALIVEKAARKQEPEKRFSAYELALMSGSNDPELLEKRVGCLVEMGRYEQTVDFYANHAPQSIQGRYDFGYALIACGRYLQGLTQWEPLLPMHSALLPQIMAILPCLARELAQLGNGYALPYRILSDSKMFGLEKNELLDQYCRYFRYCYLKELWFTENYARIPELLPSHPQLRDVPLLARLYLNLSETDVGYLKLAITYWLTVIYNRKSLYSLRVEETSSNDHGSFVTPEDEKALLIHNHNLTTNQTLRDDSLWDNLLALLDEQIATHTRAGRITPDLKTHWQMEHRRIESLALFFIYPQGQSLSVEGEAGIKEGNNRLTDSYEKEYFPCTPEFAREFGFSDGILRLLQERKSDPDIDEGVRLELHAAYSPLGRYMDWIDPGSEDKVFNALPKSRNLDPETSYLHQRIALRCGINRIHAGGRHVRKFFQAALPILESTPRLPQELIDLAYAEPSKEVISSLSEAMEFLAENLKEPRFLEATAHCMGLDIQNLLLQGVSVDVLEKRLNLGLAIYPECQQIQITLSLVLKEKNARRINKALKSGNLQKAAHAVCSSEDADMENMFFDAMETLYAQAQLLAEREEGGRSAILNEIYEVCRIVDEQHWLTEQLAEEVGCGELL</sequence>